<evidence type="ECO:0000256" key="1">
    <source>
        <dbReference type="SAM" id="Phobius"/>
    </source>
</evidence>
<feature type="transmembrane region" description="Helical" evidence="1">
    <location>
        <begin position="39"/>
        <end position="63"/>
    </location>
</feature>
<proteinExistence type="predicted"/>
<keyword evidence="3" id="KW-1185">Reference proteome</keyword>
<sequence length="72" mass="8196">MKDYSEILNQIFNALSGIRAEVGNVSSEVFFTHHRIGDIVSLLNATNILLGILTIVLSINTYINWKKYRDNK</sequence>
<reference evidence="2 3" key="1">
    <citation type="submission" date="2010-05" db="EMBL/GenBank/DDBJ databases">
        <title>Complete sequence of Thermoanaerobacter mathranii subsp. mathranii mathranii str. A3.</title>
        <authorList>
            <consortium name="US DOE Joint Genome Institute"/>
            <person name="Lucas S."/>
            <person name="Copeland A."/>
            <person name="Lapidus A."/>
            <person name="Cheng J.-F."/>
            <person name="Bruce D."/>
            <person name="Goodwin L."/>
            <person name="Pitluck S."/>
            <person name="Held B."/>
            <person name="Detter J.C."/>
            <person name="Han C."/>
            <person name="Tapia R."/>
            <person name="Land M."/>
            <person name="Hauser L."/>
            <person name="Kyrpides N."/>
            <person name="Mikhailova N."/>
            <person name="Zhou J."/>
            <person name="Hemme C."/>
            <person name="Woyke T."/>
        </authorList>
    </citation>
    <scope>NUCLEOTIDE SEQUENCE [LARGE SCALE GENOMIC DNA]</scope>
    <source>
        <strain evidence="2 3">A3</strain>
    </source>
</reference>
<gene>
    <name evidence="2" type="ordered locus">Tmath_2101</name>
</gene>
<evidence type="ECO:0000313" key="2">
    <source>
        <dbReference type="EMBL" id="ADH61774.1"/>
    </source>
</evidence>
<accession>A0ABM5LT68</accession>
<dbReference type="RefSeq" id="WP_013150929.1">
    <property type="nucleotide sequence ID" value="NC_014209.1"/>
</dbReference>
<dbReference type="Proteomes" id="UP000002064">
    <property type="component" value="Chromosome"/>
</dbReference>
<keyword evidence="1" id="KW-1133">Transmembrane helix</keyword>
<organism evidence="2 3">
    <name type="scientific">Thermoanaerobacter mathranii subsp. mathranii (strain DSM 11426 / CCUG 53645 / CIP 108742 / A3)</name>
    <dbReference type="NCBI Taxonomy" id="583358"/>
    <lineage>
        <taxon>Bacteria</taxon>
        <taxon>Bacillati</taxon>
        <taxon>Bacillota</taxon>
        <taxon>Clostridia</taxon>
        <taxon>Thermoanaerobacterales</taxon>
        <taxon>Thermoanaerobacteraceae</taxon>
        <taxon>Thermoanaerobacter</taxon>
    </lineage>
</organism>
<evidence type="ECO:0000313" key="3">
    <source>
        <dbReference type="Proteomes" id="UP000002064"/>
    </source>
</evidence>
<protein>
    <submittedName>
        <fullName evidence="2">Uncharacterized protein</fullName>
    </submittedName>
</protein>
<dbReference type="EMBL" id="CP002032">
    <property type="protein sequence ID" value="ADH61774.1"/>
    <property type="molecule type" value="Genomic_DNA"/>
</dbReference>
<keyword evidence="1" id="KW-0472">Membrane</keyword>
<name>A0ABM5LT68_THEM3</name>
<keyword evidence="1" id="KW-0812">Transmembrane</keyword>